<evidence type="ECO:0000256" key="2">
    <source>
        <dbReference type="ARBA" id="ARBA00022692"/>
    </source>
</evidence>
<dbReference type="Pfam" id="PF00001">
    <property type="entry name" value="7tm_1"/>
    <property type="match status" value="1"/>
</dbReference>
<evidence type="ECO:0000256" key="1">
    <source>
        <dbReference type="ARBA" id="ARBA00004141"/>
    </source>
</evidence>
<comment type="caution">
    <text evidence="11">The sequence shown here is derived from an EMBL/GenBank/DDBJ whole genome shotgun (WGS) entry which is preliminary data.</text>
</comment>
<keyword evidence="12" id="KW-1185">Reference proteome</keyword>
<dbReference type="OrthoDB" id="6161389at2759"/>
<reference evidence="11" key="1">
    <citation type="submission" date="2021-04" db="EMBL/GenBank/DDBJ databases">
        <authorList>
            <consortium name="Molecular Ecology Group"/>
        </authorList>
    </citation>
    <scope>NUCLEOTIDE SEQUENCE</scope>
</reference>
<accession>A0A8S3ZW17</accession>
<keyword evidence="4" id="KW-0297">G-protein coupled receptor</keyword>
<evidence type="ECO:0000313" key="11">
    <source>
        <dbReference type="EMBL" id="CAG5132190.1"/>
    </source>
</evidence>
<feature type="transmembrane region" description="Helical" evidence="8">
    <location>
        <begin position="239"/>
        <end position="260"/>
    </location>
</feature>
<proteinExistence type="predicted"/>
<evidence type="ECO:0000256" key="5">
    <source>
        <dbReference type="ARBA" id="ARBA00023136"/>
    </source>
</evidence>
<protein>
    <recommendedName>
        <fullName evidence="10">G-protein coupled receptors family 1 profile domain-containing protein</fullName>
    </recommendedName>
</protein>
<dbReference type="PANTHER" id="PTHR24243">
    <property type="entry name" value="G-PROTEIN COUPLED RECEPTOR"/>
    <property type="match status" value="1"/>
</dbReference>
<dbReference type="CDD" id="cd00637">
    <property type="entry name" value="7tm_classA_rhodopsin-like"/>
    <property type="match status" value="2"/>
</dbReference>
<evidence type="ECO:0000256" key="7">
    <source>
        <dbReference type="ARBA" id="ARBA00023224"/>
    </source>
</evidence>
<feature type="transmembrane region" description="Helical" evidence="8">
    <location>
        <begin position="144"/>
        <end position="166"/>
    </location>
</feature>
<keyword evidence="5 8" id="KW-0472">Membrane</keyword>
<feature type="signal peptide" evidence="9">
    <location>
        <begin position="1"/>
        <end position="19"/>
    </location>
</feature>
<dbReference type="InterPro" id="IPR017452">
    <property type="entry name" value="GPCR_Rhodpsn_7TM"/>
</dbReference>
<organism evidence="11 12">
    <name type="scientific">Candidula unifasciata</name>
    <dbReference type="NCBI Taxonomy" id="100452"/>
    <lineage>
        <taxon>Eukaryota</taxon>
        <taxon>Metazoa</taxon>
        <taxon>Spiralia</taxon>
        <taxon>Lophotrochozoa</taxon>
        <taxon>Mollusca</taxon>
        <taxon>Gastropoda</taxon>
        <taxon>Heterobranchia</taxon>
        <taxon>Euthyneura</taxon>
        <taxon>Panpulmonata</taxon>
        <taxon>Eupulmonata</taxon>
        <taxon>Stylommatophora</taxon>
        <taxon>Helicina</taxon>
        <taxon>Helicoidea</taxon>
        <taxon>Geomitridae</taxon>
        <taxon>Candidula</taxon>
    </lineage>
</organism>
<dbReference type="PROSITE" id="PS50262">
    <property type="entry name" value="G_PROTEIN_RECEP_F1_2"/>
    <property type="match status" value="1"/>
</dbReference>
<feature type="transmembrane region" description="Helical" evidence="8">
    <location>
        <begin position="186"/>
        <end position="205"/>
    </location>
</feature>
<feature type="transmembrane region" description="Helical" evidence="8">
    <location>
        <begin position="103"/>
        <end position="124"/>
    </location>
</feature>
<keyword evidence="6" id="KW-0675">Receptor</keyword>
<evidence type="ECO:0000313" key="12">
    <source>
        <dbReference type="Proteomes" id="UP000678393"/>
    </source>
</evidence>
<dbReference type="GO" id="GO:0005886">
    <property type="term" value="C:plasma membrane"/>
    <property type="evidence" value="ECO:0007669"/>
    <property type="project" value="TreeGrafter"/>
</dbReference>
<dbReference type="Gene3D" id="1.20.1070.10">
    <property type="entry name" value="Rhodopsin 7-helix transmembrane proteins"/>
    <property type="match status" value="2"/>
</dbReference>
<dbReference type="PANTHER" id="PTHR24243:SF224">
    <property type="entry name" value="G-PROTEIN COUPLED RECEPTOR 19-RELATED"/>
    <property type="match status" value="1"/>
</dbReference>
<feature type="chain" id="PRO_5035913032" description="G-protein coupled receptors family 1 profile domain-containing protein" evidence="9">
    <location>
        <begin position="20"/>
        <end position="665"/>
    </location>
</feature>
<evidence type="ECO:0000256" key="6">
    <source>
        <dbReference type="ARBA" id="ARBA00023170"/>
    </source>
</evidence>
<evidence type="ECO:0000256" key="3">
    <source>
        <dbReference type="ARBA" id="ARBA00022989"/>
    </source>
</evidence>
<dbReference type="GO" id="GO:0004930">
    <property type="term" value="F:G protein-coupled receptor activity"/>
    <property type="evidence" value="ECO:0007669"/>
    <property type="project" value="UniProtKB-KW"/>
</dbReference>
<dbReference type="Proteomes" id="UP000678393">
    <property type="component" value="Unassembled WGS sequence"/>
</dbReference>
<evidence type="ECO:0000256" key="9">
    <source>
        <dbReference type="SAM" id="SignalP"/>
    </source>
</evidence>
<keyword evidence="9" id="KW-0732">Signal</keyword>
<dbReference type="EMBL" id="CAJHNH020005146">
    <property type="protein sequence ID" value="CAG5132190.1"/>
    <property type="molecule type" value="Genomic_DNA"/>
</dbReference>
<dbReference type="SUPFAM" id="SSF81321">
    <property type="entry name" value="Family A G protein-coupled receptor-like"/>
    <property type="match status" value="1"/>
</dbReference>
<feature type="domain" description="G-protein coupled receptors family 1 profile" evidence="10">
    <location>
        <begin position="87"/>
        <end position="643"/>
    </location>
</feature>
<evidence type="ECO:0000256" key="8">
    <source>
        <dbReference type="SAM" id="Phobius"/>
    </source>
</evidence>
<comment type="subcellular location">
    <subcellularLocation>
        <location evidence="1">Membrane</location>
        <topology evidence="1">Multi-pass membrane protein</topology>
    </subcellularLocation>
</comment>
<keyword evidence="2 8" id="KW-0812">Transmembrane</keyword>
<feature type="transmembrane region" description="Helical" evidence="8">
    <location>
        <begin position="623"/>
        <end position="646"/>
    </location>
</feature>
<dbReference type="PRINTS" id="PR00237">
    <property type="entry name" value="GPCRRHODOPSN"/>
</dbReference>
<sequence>MSSDLEASVLISFVIGALGVSPEPGIFRHPHKSDDLHTNGAENTNFSNPVSEEERCRYLDELQRETTKTMVAALVYLIILAVFGLIGNSVVILVYFRKFHWSATGILIINIAWLDLFANLFAIPGDIYNMLHKWDFKNPALCKARTYCAAFTTISAAMILVALAVVRYRKVCHPHKWQVTSRNAKAIGAVITSLGALFATPHAFLNGTETRETPHSVIVGYSCSTDDKYKKTKWPMANYAFLLLLYFGCSLTIITLYILIGLTARKQRRLHNAPVNVSVPGSPYTTSQFDTEVVEDTYDQNQSNCVICGSRMTKDESTCKRTSRFGSINVNRFNADNMASKVPFQYAVRVFADRIEVRTPMVEEFFVKLQNTKAGFAERASCRKSYKPEKTRTNFRTMNIFRSKTNSIYGKMFRNLSGTDVDIDIQSATTQIDASEVSNESDPLAVFKWLDVIYCPDDGHNTFCSNCIQRETSLSFRLPFNNSLLQAIEWLRPSVIEAMKRQDDTTKRKTSDFFRASSSTIDESLVGSDGSGGFPDNVTNISDPSEEHASILRRRFRVPTFGRVSVITVGGYAACKRPTGKTTTMLVLLSAFYILGYLPHLSLKFVEFLSPRIFNNLSLEGCMIYNVLLRSYFINSAVNPIIYSLWDSNFRRECFKMFRSTNTEI</sequence>
<keyword evidence="7" id="KW-0807">Transducer</keyword>
<feature type="transmembrane region" description="Helical" evidence="8">
    <location>
        <begin position="586"/>
        <end position="603"/>
    </location>
</feature>
<dbReference type="InterPro" id="IPR000276">
    <property type="entry name" value="GPCR_Rhodpsn"/>
</dbReference>
<name>A0A8S3ZW17_9EUPU</name>
<evidence type="ECO:0000256" key="4">
    <source>
        <dbReference type="ARBA" id="ARBA00023040"/>
    </source>
</evidence>
<evidence type="ECO:0000259" key="10">
    <source>
        <dbReference type="PROSITE" id="PS50262"/>
    </source>
</evidence>
<dbReference type="AlphaFoldDB" id="A0A8S3ZW17"/>
<keyword evidence="3 8" id="KW-1133">Transmembrane helix</keyword>
<gene>
    <name evidence="11" type="ORF">CUNI_LOCUS17748</name>
</gene>
<feature type="transmembrane region" description="Helical" evidence="8">
    <location>
        <begin position="73"/>
        <end position="96"/>
    </location>
</feature>